<dbReference type="GO" id="GO:1904680">
    <property type="term" value="F:peptide transmembrane transporter activity"/>
    <property type="evidence" value="ECO:0007669"/>
    <property type="project" value="TreeGrafter"/>
</dbReference>
<sequence>MSGKHLGTALCASAVLVLAGCGGGQNAAQSPVKDQVKLVDSTPAAAGQLDQATWFMPKEPRSLDLDADAANSQSDLIMANVCDRLLQLQPDLTLKPGLAEKYEWKDKTSLVFTIRQGVKFHDGSALTADDVLWSLQRHSADGASESDEYVNVTGVAKTGPNEITVKFKQPDAVFVEAIAGDAGVVFSRKLVEAQGKKFGTPDGTDACTGPFELSEWAPGKQIVLTKSATYWDPEKAAKTDKITFKWGSDDVIVNSLVTGAATGSYLENLSSATQLAGGTVTTVSQGPDTRVWNLMVTEKGALKDVRLRKALALAIDREGVSKAALSSLGQPWKEPVGSGAWGYEKAKFQAAYDAIDGLPAAPQQADIDAAKKLVQEVGQTQPIVVASDGSPVRNVIANAVVDAAQKIGLQATITQIPIQGYDMTDASVRATADLFSDDYFISKNDPVGFYKNGASNSSVQWLLRDPAYDELVSKGRAALEDAERATIAIELAKRWTDAMPWIPVVQSPSTVALSTKVTGVPASGCYRYYPWAADLGTKGA</sequence>
<feature type="chain" id="PRO_5020250809" evidence="4">
    <location>
        <begin position="28"/>
        <end position="540"/>
    </location>
</feature>
<evidence type="ECO:0000259" key="5">
    <source>
        <dbReference type="Pfam" id="PF00496"/>
    </source>
</evidence>
<evidence type="ECO:0000313" key="6">
    <source>
        <dbReference type="EMBL" id="TCO34203.1"/>
    </source>
</evidence>
<dbReference type="PANTHER" id="PTHR30290">
    <property type="entry name" value="PERIPLASMIC BINDING COMPONENT OF ABC TRANSPORTER"/>
    <property type="match status" value="1"/>
</dbReference>
<keyword evidence="7" id="KW-1185">Reference proteome</keyword>
<dbReference type="Gene3D" id="3.90.76.10">
    <property type="entry name" value="Dipeptide-binding Protein, Domain 1"/>
    <property type="match status" value="1"/>
</dbReference>
<dbReference type="GO" id="GO:0042597">
    <property type="term" value="C:periplasmic space"/>
    <property type="evidence" value="ECO:0007669"/>
    <property type="project" value="UniProtKB-ARBA"/>
</dbReference>
<dbReference type="InterPro" id="IPR030678">
    <property type="entry name" value="Peptide/Ni-bd"/>
</dbReference>
<evidence type="ECO:0000256" key="2">
    <source>
        <dbReference type="ARBA" id="ARBA00022448"/>
    </source>
</evidence>
<comment type="similarity">
    <text evidence="1">Belongs to the bacterial solute-binding protein 5 family.</text>
</comment>
<feature type="domain" description="Solute-binding protein family 5" evidence="5">
    <location>
        <begin position="94"/>
        <end position="457"/>
    </location>
</feature>
<dbReference type="Gene3D" id="3.10.105.10">
    <property type="entry name" value="Dipeptide-binding Protein, Domain 3"/>
    <property type="match status" value="1"/>
</dbReference>
<dbReference type="InterPro" id="IPR000914">
    <property type="entry name" value="SBP_5_dom"/>
</dbReference>
<dbReference type="InterPro" id="IPR039424">
    <property type="entry name" value="SBP_5"/>
</dbReference>
<dbReference type="Gene3D" id="3.40.190.10">
    <property type="entry name" value="Periplasmic binding protein-like II"/>
    <property type="match status" value="1"/>
</dbReference>
<keyword evidence="3 4" id="KW-0732">Signal</keyword>
<organism evidence="6 7">
    <name type="scientific">Kribbella steppae</name>
    <dbReference type="NCBI Taxonomy" id="2512223"/>
    <lineage>
        <taxon>Bacteria</taxon>
        <taxon>Bacillati</taxon>
        <taxon>Actinomycetota</taxon>
        <taxon>Actinomycetes</taxon>
        <taxon>Propionibacteriales</taxon>
        <taxon>Kribbellaceae</taxon>
        <taxon>Kribbella</taxon>
    </lineage>
</organism>
<dbReference type="PROSITE" id="PS51257">
    <property type="entry name" value="PROKAR_LIPOPROTEIN"/>
    <property type="match status" value="1"/>
</dbReference>
<dbReference type="CDD" id="cd00995">
    <property type="entry name" value="PBP2_NikA_DppA_OppA_like"/>
    <property type="match status" value="1"/>
</dbReference>
<protein>
    <submittedName>
        <fullName evidence="6">Peptide/nickel transport system substrate-binding protein</fullName>
    </submittedName>
</protein>
<evidence type="ECO:0000256" key="1">
    <source>
        <dbReference type="ARBA" id="ARBA00005695"/>
    </source>
</evidence>
<dbReference type="EMBL" id="SLWN01000002">
    <property type="protein sequence ID" value="TCO34203.1"/>
    <property type="molecule type" value="Genomic_DNA"/>
</dbReference>
<comment type="caution">
    <text evidence="6">The sequence shown here is derived from an EMBL/GenBank/DDBJ whole genome shotgun (WGS) entry which is preliminary data.</text>
</comment>
<dbReference type="RefSeq" id="WP_132208007.1">
    <property type="nucleotide sequence ID" value="NZ_SLWN01000002.1"/>
</dbReference>
<evidence type="ECO:0000256" key="4">
    <source>
        <dbReference type="SAM" id="SignalP"/>
    </source>
</evidence>
<gene>
    <name evidence="6" type="ORF">EV652_102268</name>
</gene>
<reference evidence="6 7" key="1">
    <citation type="journal article" date="2015" name="Stand. Genomic Sci.">
        <title>Genomic Encyclopedia of Bacterial and Archaeal Type Strains, Phase III: the genomes of soil and plant-associated and newly described type strains.</title>
        <authorList>
            <person name="Whitman W.B."/>
            <person name="Woyke T."/>
            <person name="Klenk H.P."/>
            <person name="Zhou Y."/>
            <person name="Lilburn T.G."/>
            <person name="Beck B.J."/>
            <person name="De Vos P."/>
            <person name="Vandamme P."/>
            <person name="Eisen J.A."/>
            <person name="Garrity G."/>
            <person name="Hugenholtz P."/>
            <person name="Kyrpides N.C."/>
        </authorList>
    </citation>
    <scope>NUCLEOTIDE SEQUENCE [LARGE SCALE GENOMIC DNA]</scope>
    <source>
        <strain evidence="6 7">VKM Ac-2572</strain>
    </source>
</reference>
<accession>A0A4R2HSB3</accession>
<dbReference type="PANTHER" id="PTHR30290:SF9">
    <property type="entry name" value="OLIGOPEPTIDE-BINDING PROTEIN APPA"/>
    <property type="match status" value="1"/>
</dbReference>
<evidence type="ECO:0000313" key="7">
    <source>
        <dbReference type="Proteomes" id="UP000294508"/>
    </source>
</evidence>
<dbReference type="AlphaFoldDB" id="A0A4R2HSB3"/>
<proteinExistence type="inferred from homology"/>
<dbReference type="OrthoDB" id="9764591at2"/>
<dbReference type="Pfam" id="PF00496">
    <property type="entry name" value="SBP_bac_5"/>
    <property type="match status" value="1"/>
</dbReference>
<dbReference type="Proteomes" id="UP000294508">
    <property type="component" value="Unassembled WGS sequence"/>
</dbReference>
<evidence type="ECO:0000256" key="3">
    <source>
        <dbReference type="ARBA" id="ARBA00022729"/>
    </source>
</evidence>
<dbReference type="SUPFAM" id="SSF53850">
    <property type="entry name" value="Periplasmic binding protein-like II"/>
    <property type="match status" value="1"/>
</dbReference>
<dbReference type="GO" id="GO:0015833">
    <property type="term" value="P:peptide transport"/>
    <property type="evidence" value="ECO:0007669"/>
    <property type="project" value="TreeGrafter"/>
</dbReference>
<feature type="signal peptide" evidence="4">
    <location>
        <begin position="1"/>
        <end position="27"/>
    </location>
</feature>
<dbReference type="PIRSF" id="PIRSF002741">
    <property type="entry name" value="MppA"/>
    <property type="match status" value="1"/>
</dbReference>
<name>A0A4R2HSB3_9ACTN</name>
<dbReference type="GO" id="GO:0043190">
    <property type="term" value="C:ATP-binding cassette (ABC) transporter complex"/>
    <property type="evidence" value="ECO:0007669"/>
    <property type="project" value="InterPro"/>
</dbReference>
<keyword evidence="2" id="KW-0813">Transport</keyword>